<evidence type="ECO:0000256" key="13">
    <source>
        <dbReference type="HAMAP-Rule" id="MF_00530"/>
    </source>
</evidence>
<dbReference type="PANTHER" id="PTHR13822:SF10">
    <property type="entry name" value="ATP SYNTHASE EPSILON CHAIN, CHLOROPLASTIC"/>
    <property type="match status" value="1"/>
</dbReference>
<accession>A0A4R1F4T8</accession>
<keyword evidence="7 13" id="KW-0406">Ion transport</keyword>
<evidence type="ECO:0000256" key="12">
    <source>
        <dbReference type="ARBA" id="ARBA00031795"/>
    </source>
</evidence>
<comment type="subunit">
    <text evidence="4 13">F-type ATPases have 2 components, CF(1) - the catalytic core - and CF(0) - the membrane proton channel. CF(1) has five subunits: alpha(3), beta(3), gamma(1), delta(1), epsilon(1). CF(0) has three main subunits: a, b and c.</text>
</comment>
<dbReference type="Pfam" id="PF02823">
    <property type="entry name" value="ATP-synt_DE_N"/>
    <property type="match status" value="1"/>
</dbReference>
<evidence type="ECO:0000256" key="11">
    <source>
        <dbReference type="ARBA" id="ARBA00030215"/>
    </source>
</evidence>
<dbReference type="Gene3D" id="2.60.15.10">
    <property type="entry name" value="F0F1 ATP synthase delta/epsilon subunit, N-terminal"/>
    <property type="match status" value="1"/>
</dbReference>
<keyword evidence="9 13" id="KW-0139">CF(1)</keyword>
<feature type="domain" description="ATP synthase F1 complex delta/epsilon subunit N-terminal" evidence="15">
    <location>
        <begin position="29"/>
        <end position="121"/>
    </location>
</feature>
<comment type="function">
    <text evidence="1 13">Produces ATP from ADP in the presence of a proton gradient across the membrane.</text>
</comment>
<dbReference type="InterPro" id="IPR036771">
    <property type="entry name" value="ATPsynth_dsu/esu_N"/>
</dbReference>
<name>A0A4R1F4T8_9GAMM</name>
<dbReference type="GO" id="GO:0005524">
    <property type="term" value="F:ATP binding"/>
    <property type="evidence" value="ECO:0007669"/>
    <property type="project" value="UniProtKB-UniRule"/>
</dbReference>
<dbReference type="GO" id="GO:0005886">
    <property type="term" value="C:plasma membrane"/>
    <property type="evidence" value="ECO:0007669"/>
    <property type="project" value="UniProtKB-SubCell"/>
</dbReference>
<dbReference type="InterPro" id="IPR001469">
    <property type="entry name" value="ATP_synth_F1_dsu/esu"/>
</dbReference>
<evidence type="ECO:0000256" key="3">
    <source>
        <dbReference type="ARBA" id="ARBA00005712"/>
    </source>
</evidence>
<evidence type="ECO:0000256" key="7">
    <source>
        <dbReference type="ARBA" id="ARBA00023065"/>
    </source>
</evidence>
<dbReference type="PANTHER" id="PTHR13822">
    <property type="entry name" value="ATP SYNTHASE DELTA/EPSILON CHAIN"/>
    <property type="match status" value="1"/>
</dbReference>
<dbReference type="GO" id="GO:0012505">
    <property type="term" value="C:endomembrane system"/>
    <property type="evidence" value="ECO:0007669"/>
    <property type="project" value="UniProtKB-SubCell"/>
</dbReference>
<gene>
    <name evidence="13" type="primary">atpC</name>
    <name evidence="16" type="ORF">EV695_2116</name>
</gene>
<organism evidence="16 17">
    <name type="scientific">Cocleimonas flava</name>
    <dbReference type="NCBI Taxonomy" id="634765"/>
    <lineage>
        <taxon>Bacteria</taxon>
        <taxon>Pseudomonadati</taxon>
        <taxon>Pseudomonadota</taxon>
        <taxon>Gammaproteobacteria</taxon>
        <taxon>Thiotrichales</taxon>
        <taxon>Thiotrichaceae</taxon>
        <taxon>Cocleimonas</taxon>
    </lineage>
</organism>
<dbReference type="GO" id="GO:0045259">
    <property type="term" value="C:proton-transporting ATP synthase complex"/>
    <property type="evidence" value="ECO:0007669"/>
    <property type="project" value="UniProtKB-KW"/>
</dbReference>
<evidence type="ECO:0000256" key="2">
    <source>
        <dbReference type="ARBA" id="ARBA00004184"/>
    </source>
</evidence>
<reference evidence="16 17" key="1">
    <citation type="submission" date="2019-03" db="EMBL/GenBank/DDBJ databases">
        <title>Genomic Encyclopedia of Type Strains, Phase IV (KMG-IV): sequencing the most valuable type-strain genomes for metagenomic binning, comparative biology and taxonomic classification.</title>
        <authorList>
            <person name="Goeker M."/>
        </authorList>
    </citation>
    <scope>NUCLEOTIDE SEQUENCE [LARGE SCALE GENOMIC DNA]</scope>
    <source>
        <strain evidence="16 17">DSM 24830</strain>
    </source>
</reference>
<evidence type="ECO:0000313" key="16">
    <source>
        <dbReference type="EMBL" id="TCJ87604.1"/>
    </source>
</evidence>
<dbReference type="GO" id="GO:0046933">
    <property type="term" value="F:proton-transporting ATP synthase activity, rotational mechanism"/>
    <property type="evidence" value="ECO:0007669"/>
    <property type="project" value="UniProtKB-UniRule"/>
</dbReference>
<evidence type="ECO:0000256" key="10">
    <source>
        <dbReference type="ARBA" id="ARBA00023310"/>
    </source>
</evidence>
<proteinExistence type="inferred from homology"/>
<keyword evidence="13" id="KW-1003">Cell membrane</keyword>
<dbReference type="HAMAP" id="MF_00530">
    <property type="entry name" value="ATP_synth_epsil_bac"/>
    <property type="match status" value="1"/>
</dbReference>
<keyword evidence="8 13" id="KW-0472">Membrane</keyword>
<protein>
    <recommendedName>
        <fullName evidence="5 13">ATP synthase epsilon chain</fullName>
    </recommendedName>
    <alternativeName>
        <fullName evidence="12 13">ATP synthase F1 sector epsilon subunit</fullName>
    </alternativeName>
    <alternativeName>
        <fullName evidence="11 13">F-ATPase epsilon subunit</fullName>
    </alternativeName>
</protein>
<keyword evidence="17" id="KW-1185">Reference proteome</keyword>
<keyword evidence="13" id="KW-0375">Hydrogen ion transport</keyword>
<evidence type="ECO:0000256" key="8">
    <source>
        <dbReference type="ARBA" id="ARBA00023136"/>
    </source>
</evidence>
<evidence type="ECO:0000256" key="5">
    <source>
        <dbReference type="ARBA" id="ARBA00014480"/>
    </source>
</evidence>
<keyword evidence="10 13" id="KW-0066">ATP synthesis</keyword>
<comment type="caution">
    <text evidence="16">The sequence shown here is derived from an EMBL/GenBank/DDBJ whole genome shotgun (WGS) entry which is preliminary data.</text>
</comment>
<keyword evidence="6 13" id="KW-0813">Transport</keyword>
<comment type="similarity">
    <text evidence="3 13">Belongs to the ATPase epsilon chain family.</text>
</comment>
<evidence type="ECO:0000256" key="14">
    <source>
        <dbReference type="SAM" id="MobiDB-lite"/>
    </source>
</evidence>
<evidence type="ECO:0000313" key="17">
    <source>
        <dbReference type="Proteomes" id="UP000294887"/>
    </source>
</evidence>
<dbReference type="AlphaFoldDB" id="A0A4R1F4T8"/>
<dbReference type="SUPFAM" id="SSF51344">
    <property type="entry name" value="Epsilon subunit of F1F0-ATP synthase N-terminal domain"/>
    <property type="match status" value="1"/>
</dbReference>
<dbReference type="InterPro" id="IPR020546">
    <property type="entry name" value="ATP_synth_F1_dsu/esu_N"/>
</dbReference>
<comment type="subcellular location">
    <subcellularLocation>
        <location evidence="13">Cell membrane</location>
        <topology evidence="13">Peripheral membrane protein</topology>
    </subcellularLocation>
    <subcellularLocation>
        <location evidence="2">Endomembrane system</location>
        <topology evidence="2">Peripheral membrane protein</topology>
    </subcellularLocation>
</comment>
<evidence type="ECO:0000256" key="1">
    <source>
        <dbReference type="ARBA" id="ARBA00003543"/>
    </source>
</evidence>
<sequence length="175" mass="19332">MIQSAATDNANTEGAESASTENSLNETSLTLKLLLPTKVLLEEQVTKVVAEAQNGSFCLLPNHVDFVAALVPGILTFTQQDMQKGSQESDHNNAKEQAKEQYVAVDIGTLIKHGNQVLVSVFNAVRGDDLEQLHHLVKEHFILLDEQQRITRSALARLEAGVMRNLIQLEKQRYG</sequence>
<dbReference type="EMBL" id="SMFQ01000003">
    <property type="protein sequence ID" value="TCJ87604.1"/>
    <property type="molecule type" value="Genomic_DNA"/>
</dbReference>
<feature type="compositionally biased region" description="Polar residues" evidence="14">
    <location>
        <begin position="1"/>
        <end position="21"/>
    </location>
</feature>
<dbReference type="Proteomes" id="UP000294887">
    <property type="component" value="Unassembled WGS sequence"/>
</dbReference>
<evidence type="ECO:0000259" key="15">
    <source>
        <dbReference type="Pfam" id="PF02823"/>
    </source>
</evidence>
<evidence type="ECO:0000256" key="6">
    <source>
        <dbReference type="ARBA" id="ARBA00022448"/>
    </source>
</evidence>
<dbReference type="RefSeq" id="WP_207907044.1">
    <property type="nucleotide sequence ID" value="NZ_BAAAFU010000004.1"/>
</dbReference>
<evidence type="ECO:0000256" key="4">
    <source>
        <dbReference type="ARBA" id="ARBA00011648"/>
    </source>
</evidence>
<dbReference type="CDD" id="cd12152">
    <property type="entry name" value="F1-ATPase_delta"/>
    <property type="match status" value="1"/>
</dbReference>
<feature type="region of interest" description="Disordered" evidence="14">
    <location>
        <begin position="1"/>
        <end position="23"/>
    </location>
</feature>
<evidence type="ECO:0000256" key="9">
    <source>
        <dbReference type="ARBA" id="ARBA00023196"/>
    </source>
</evidence>